<protein>
    <submittedName>
        <fullName evidence="1">Uncharacterized protein</fullName>
    </submittedName>
</protein>
<reference evidence="1 2" key="1">
    <citation type="submission" date="2018-11" db="EMBL/GenBank/DDBJ databases">
        <title>Species Designations Belie Phenotypic and Genotypic Heterogeneity in Oral Streptococci.</title>
        <authorList>
            <person name="Velsko I."/>
        </authorList>
    </citation>
    <scope>NUCLEOTIDE SEQUENCE [LARGE SCALE GENOMIC DNA]</scope>
    <source>
        <strain evidence="1 2">BCA6</strain>
    </source>
</reference>
<proteinExistence type="predicted"/>
<dbReference type="EMBL" id="RJPM01000001">
    <property type="protein sequence ID" value="RSJ77711.1"/>
    <property type="molecule type" value="Genomic_DNA"/>
</dbReference>
<organism evidence="1 2">
    <name type="scientific">Streptococcus cristatus</name>
    <dbReference type="NCBI Taxonomy" id="45634"/>
    <lineage>
        <taxon>Bacteria</taxon>
        <taxon>Bacillati</taxon>
        <taxon>Bacillota</taxon>
        <taxon>Bacilli</taxon>
        <taxon>Lactobacillales</taxon>
        <taxon>Streptococcaceae</taxon>
        <taxon>Streptococcus</taxon>
    </lineage>
</organism>
<name>A0A3R9MIP5_STRCR</name>
<dbReference type="Proteomes" id="UP000272213">
    <property type="component" value="Unassembled WGS sequence"/>
</dbReference>
<sequence length="68" mass="7768">MATAHLHKKNSMIMRFHQADGVHPKNGEKINISFSGVTTVIEYKGRLVTWDIQEMINEAIDLIESENE</sequence>
<dbReference type="AlphaFoldDB" id="A0A3R9MIP5"/>
<evidence type="ECO:0000313" key="2">
    <source>
        <dbReference type="Proteomes" id="UP000272213"/>
    </source>
</evidence>
<accession>A0A3R9MIP5</accession>
<gene>
    <name evidence="1" type="ORF">D8798_00870</name>
</gene>
<comment type="caution">
    <text evidence="1">The sequence shown here is derived from an EMBL/GenBank/DDBJ whole genome shotgun (WGS) entry which is preliminary data.</text>
</comment>
<evidence type="ECO:0000313" key="1">
    <source>
        <dbReference type="EMBL" id="RSJ77711.1"/>
    </source>
</evidence>